<dbReference type="AlphaFoldDB" id="A0AAD9JRD2"/>
<evidence type="ECO:0000313" key="6">
    <source>
        <dbReference type="EMBL" id="KAK2158014.1"/>
    </source>
</evidence>
<dbReference type="PROSITE" id="PS50003">
    <property type="entry name" value="PH_DOMAIN"/>
    <property type="match status" value="1"/>
</dbReference>
<accession>A0AAD9JRD2</accession>
<dbReference type="GO" id="GO:0030527">
    <property type="term" value="F:structural constituent of chromatin"/>
    <property type="evidence" value="ECO:0007669"/>
    <property type="project" value="InterPro"/>
</dbReference>
<feature type="domain" description="PH" evidence="3">
    <location>
        <begin position="445"/>
        <end position="549"/>
    </location>
</feature>
<evidence type="ECO:0000256" key="1">
    <source>
        <dbReference type="PROSITE-ProRule" id="PRU00135"/>
    </source>
</evidence>
<feature type="domain" description="N-terminal Ras-GEF" evidence="5">
    <location>
        <begin position="599"/>
        <end position="740"/>
    </location>
</feature>
<dbReference type="PANTHER" id="PTHR45834">
    <property type="entry name" value="RHO GUANINE NUCLEOTIDE EXCHANGE FACTOR 9-RELATED"/>
    <property type="match status" value="1"/>
</dbReference>
<keyword evidence="1" id="KW-0344">Guanine-nucleotide releasing factor</keyword>
<dbReference type="InterPro" id="IPR000651">
    <property type="entry name" value="Ras-like_Gua-exchang_fac_N"/>
</dbReference>
<dbReference type="GO" id="GO:0000786">
    <property type="term" value="C:nucleosome"/>
    <property type="evidence" value="ECO:0007669"/>
    <property type="project" value="InterPro"/>
</dbReference>
<dbReference type="InterPro" id="IPR011993">
    <property type="entry name" value="PH-like_dom_sf"/>
</dbReference>
<dbReference type="GO" id="GO:0005829">
    <property type="term" value="C:cytosol"/>
    <property type="evidence" value="ECO:0007669"/>
    <property type="project" value="TreeGrafter"/>
</dbReference>
<evidence type="ECO:0000259" key="3">
    <source>
        <dbReference type="PROSITE" id="PS50003"/>
    </source>
</evidence>
<evidence type="ECO:0000259" key="5">
    <source>
        <dbReference type="PROSITE" id="PS50212"/>
    </source>
</evidence>
<dbReference type="SMART" id="SM00233">
    <property type="entry name" value="PH"/>
    <property type="match status" value="1"/>
</dbReference>
<dbReference type="SUPFAM" id="SSF48065">
    <property type="entry name" value="DBL homology domain (DH-domain)"/>
    <property type="match status" value="1"/>
</dbReference>
<dbReference type="PROSITE" id="PS50212">
    <property type="entry name" value="RASGEF_NTER"/>
    <property type="match status" value="1"/>
</dbReference>
<dbReference type="FunFam" id="1.10.20.10:FF:000029">
    <property type="entry name" value="son of sevenless homolog 1 isoform X1"/>
    <property type="match status" value="1"/>
</dbReference>
<sequence length="743" mass="85486">MFPATSNTAETSAYDFYSEENAPKWKGLFVSALQKVQRQVHSSLSAKGDALEYIEGLILQLLGMLCASQPHTWTDVEHRVGATFPSAIQTWAHNDAKRALEKGKKRSTLVLPVDKIHALLVKEVLGYKIDYQVSMYIAAVLEYIAADILKLTGNYVKNIKHQEITLQDIKVAMCADKVLMNMFFQDDDDAFTLDEEPRMDRRGSLTYEVIVKDLILEETQYIRDLKMIIKVFREPFAKLFPGSKDLEVIFSNILDLYELTVKLLSSLEDTIEVTEENAVPLVGVCFEELIEGAEFDVYEKFADDMLKPNGRERLNTLLQRSDCSLTCQSAGHGFREAVKYVLPKLLLGPVYHSLYYFDVIKKLIEMSDDEDDQECLHTVQGILYQIKVEIERKLNVANQLKRKLGETTLRFQGRAEREAALTKMAQLQKSIDGWEGKNIGQSCNECVIEGTLMKYAGRRFAERYVFLFDGLIILTKQNTKRSSVTGPVGDYKLKEKFNIRKVDVADREDSEEVKNSFEIQVRDHPSIILVAKNAEEKNNWMAALISLLTRSMLERMLDSKLSEEEKQQPLRLPPPDQYRFAIEDSDENIVFEDNQDRAESPLIKGGTLLKLVERLTYHMYADPKFVRTFLTTYRTFCKPEELLDHLIERFEIPDPPVHEAGPSMQEDCIRDDLKRFRKEYSKPVQFRVLNVLRHWVDQHWYDFEGNQDFAVQTERISGNSEGQGHAKVGGVYRASHQEEADRE</sequence>
<dbReference type="SMART" id="SM00229">
    <property type="entry name" value="RasGEFN"/>
    <property type="match status" value="1"/>
</dbReference>
<dbReference type="PRINTS" id="PR00620">
    <property type="entry name" value="HISTONEH2A"/>
</dbReference>
<name>A0AAD9JRD2_RIDPI</name>
<reference evidence="6" key="1">
    <citation type="journal article" date="2023" name="Mol. Biol. Evol.">
        <title>Third-Generation Sequencing Reveals the Adaptive Role of the Epigenome in Three Deep-Sea Polychaetes.</title>
        <authorList>
            <person name="Perez M."/>
            <person name="Aroh O."/>
            <person name="Sun Y."/>
            <person name="Lan Y."/>
            <person name="Juniper S.K."/>
            <person name="Young C.R."/>
            <person name="Angers B."/>
            <person name="Qian P.Y."/>
        </authorList>
    </citation>
    <scope>NUCLEOTIDE SEQUENCE</scope>
    <source>
        <strain evidence="6">R07B-5</strain>
    </source>
</reference>
<dbReference type="InterPro" id="IPR035899">
    <property type="entry name" value="DBL_dom_sf"/>
</dbReference>
<dbReference type="SUPFAM" id="SSF48366">
    <property type="entry name" value="Ras GEF"/>
    <property type="match status" value="1"/>
</dbReference>
<dbReference type="SMART" id="SM00325">
    <property type="entry name" value="RhoGEF"/>
    <property type="match status" value="1"/>
</dbReference>
<dbReference type="InterPro" id="IPR002119">
    <property type="entry name" value="Histone_H2A"/>
</dbReference>
<dbReference type="Pfam" id="PF22697">
    <property type="entry name" value="SOS1_NGEF_PH"/>
    <property type="match status" value="1"/>
</dbReference>
<proteinExistence type="predicted"/>
<feature type="region of interest" description="Disordered" evidence="2">
    <location>
        <begin position="718"/>
        <end position="743"/>
    </location>
</feature>
<dbReference type="InterPro" id="IPR009072">
    <property type="entry name" value="Histone-fold"/>
</dbReference>
<dbReference type="EMBL" id="JAODUO010001829">
    <property type="protein sequence ID" value="KAK2158014.1"/>
    <property type="molecule type" value="Genomic_DNA"/>
</dbReference>
<evidence type="ECO:0000259" key="4">
    <source>
        <dbReference type="PROSITE" id="PS50010"/>
    </source>
</evidence>
<keyword evidence="7" id="KW-1185">Reference proteome</keyword>
<dbReference type="Proteomes" id="UP001209878">
    <property type="component" value="Unassembled WGS sequence"/>
</dbReference>
<dbReference type="GO" id="GO:0003677">
    <property type="term" value="F:DNA binding"/>
    <property type="evidence" value="ECO:0007669"/>
    <property type="project" value="InterPro"/>
</dbReference>
<protein>
    <submittedName>
        <fullName evidence="6">Uncharacterized protein</fullName>
    </submittedName>
</protein>
<dbReference type="SUPFAM" id="SSF50729">
    <property type="entry name" value="PH domain-like"/>
    <property type="match status" value="1"/>
</dbReference>
<gene>
    <name evidence="6" type="ORF">NP493_1829g00018</name>
</gene>
<dbReference type="InterPro" id="IPR055251">
    <property type="entry name" value="SOS1_NGEF_PH"/>
</dbReference>
<evidence type="ECO:0000313" key="7">
    <source>
        <dbReference type="Proteomes" id="UP001209878"/>
    </source>
</evidence>
<evidence type="ECO:0000256" key="2">
    <source>
        <dbReference type="SAM" id="MobiDB-lite"/>
    </source>
</evidence>
<dbReference type="InterPro" id="IPR023578">
    <property type="entry name" value="Ras_GEF_dom_sf"/>
</dbReference>
<dbReference type="Gene3D" id="2.30.29.30">
    <property type="entry name" value="Pleckstrin-homology domain (PH domain)/Phosphotyrosine-binding domain (PTB)"/>
    <property type="match status" value="1"/>
</dbReference>
<dbReference type="Gene3D" id="6.10.250.3060">
    <property type="match status" value="1"/>
</dbReference>
<dbReference type="InterPro" id="IPR000219">
    <property type="entry name" value="DH_dom"/>
</dbReference>
<feature type="domain" description="DH" evidence="4">
    <location>
        <begin position="206"/>
        <end position="389"/>
    </location>
</feature>
<comment type="caution">
    <text evidence="6">The sequence shown here is derived from an EMBL/GenBank/DDBJ whole genome shotgun (WGS) entry which is preliminary data.</text>
</comment>
<dbReference type="CDD" id="cd06224">
    <property type="entry name" value="REM"/>
    <property type="match status" value="1"/>
</dbReference>
<dbReference type="CDD" id="cd22914">
    <property type="entry name" value="HFD_SOS1_rpt1"/>
    <property type="match status" value="1"/>
</dbReference>
<dbReference type="GO" id="GO:0005085">
    <property type="term" value="F:guanyl-nucleotide exchange factor activity"/>
    <property type="evidence" value="ECO:0007669"/>
    <property type="project" value="UniProtKB-KW"/>
</dbReference>
<dbReference type="PANTHER" id="PTHR45834:SF3">
    <property type="entry name" value="RHO GUANINE NUCLEOTIDE EXCHANGE FACTOR 3, ISOFORM L"/>
    <property type="match status" value="1"/>
</dbReference>
<dbReference type="Pfam" id="PF00621">
    <property type="entry name" value="RhoGEF"/>
    <property type="match status" value="1"/>
</dbReference>
<dbReference type="Gene3D" id="1.20.870.10">
    <property type="entry name" value="Son of sevenless (SoS) protein Chain: S domain 1"/>
    <property type="match status" value="1"/>
</dbReference>
<dbReference type="SMART" id="SM00414">
    <property type="entry name" value="H2A"/>
    <property type="match status" value="1"/>
</dbReference>
<dbReference type="GO" id="GO:0046982">
    <property type="term" value="F:protein heterodimerization activity"/>
    <property type="evidence" value="ECO:0007669"/>
    <property type="project" value="InterPro"/>
</dbReference>
<dbReference type="Gene3D" id="1.20.900.10">
    <property type="entry name" value="Dbl homology (DH) domain"/>
    <property type="match status" value="1"/>
</dbReference>
<dbReference type="InterPro" id="IPR001849">
    <property type="entry name" value="PH_domain"/>
</dbReference>
<dbReference type="PROSITE" id="PS50010">
    <property type="entry name" value="DH_2"/>
    <property type="match status" value="1"/>
</dbReference>
<dbReference type="Pfam" id="PF00618">
    <property type="entry name" value="RasGEF_N"/>
    <property type="match status" value="1"/>
</dbReference>
<dbReference type="InterPro" id="IPR053086">
    <property type="entry name" value="RhoGEF_domain"/>
</dbReference>
<dbReference type="SUPFAM" id="SSF47113">
    <property type="entry name" value="Histone-fold"/>
    <property type="match status" value="1"/>
</dbReference>
<organism evidence="6 7">
    <name type="scientific">Ridgeia piscesae</name>
    <name type="common">Tubeworm</name>
    <dbReference type="NCBI Taxonomy" id="27915"/>
    <lineage>
        <taxon>Eukaryota</taxon>
        <taxon>Metazoa</taxon>
        <taxon>Spiralia</taxon>
        <taxon>Lophotrochozoa</taxon>
        <taxon>Annelida</taxon>
        <taxon>Polychaeta</taxon>
        <taxon>Sedentaria</taxon>
        <taxon>Canalipalpata</taxon>
        <taxon>Sabellida</taxon>
        <taxon>Siboglinidae</taxon>
        <taxon>Ridgeia</taxon>
    </lineage>
</organism>
<dbReference type="CDD" id="cd22915">
    <property type="entry name" value="HFD_SOS1_rpt2"/>
    <property type="match status" value="1"/>
</dbReference>
<dbReference type="CDD" id="cd01261">
    <property type="entry name" value="PH_SOS"/>
    <property type="match status" value="1"/>
</dbReference>
<dbReference type="Gene3D" id="1.10.20.10">
    <property type="entry name" value="Histone, subunit A"/>
    <property type="match status" value="1"/>
</dbReference>